<dbReference type="EMBL" id="JANBUW010000780">
    <property type="protein sequence ID" value="KAJ2845517.1"/>
    <property type="molecule type" value="Genomic_DNA"/>
</dbReference>
<dbReference type="OrthoDB" id="10006572at2759"/>
<evidence type="ECO:0000256" key="1">
    <source>
        <dbReference type="SAM" id="MobiDB-lite"/>
    </source>
</evidence>
<feature type="compositionally biased region" description="Polar residues" evidence="1">
    <location>
        <begin position="279"/>
        <end position="290"/>
    </location>
</feature>
<feature type="region of interest" description="Disordered" evidence="1">
    <location>
        <begin position="271"/>
        <end position="290"/>
    </location>
</feature>
<feature type="non-terminal residue" evidence="2">
    <location>
        <position position="1"/>
    </location>
</feature>
<organism evidence="2 3">
    <name type="scientific">Coemansia brasiliensis</name>
    <dbReference type="NCBI Taxonomy" id="2650707"/>
    <lineage>
        <taxon>Eukaryota</taxon>
        <taxon>Fungi</taxon>
        <taxon>Fungi incertae sedis</taxon>
        <taxon>Zoopagomycota</taxon>
        <taxon>Kickxellomycotina</taxon>
        <taxon>Kickxellomycetes</taxon>
        <taxon>Kickxellales</taxon>
        <taxon>Kickxellaceae</taxon>
        <taxon>Coemansia</taxon>
    </lineage>
</organism>
<evidence type="ECO:0000313" key="2">
    <source>
        <dbReference type="EMBL" id="KAJ2845517.1"/>
    </source>
</evidence>
<comment type="caution">
    <text evidence="2">The sequence shown here is derived from an EMBL/GenBank/DDBJ whole genome shotgun (WGS) entry which is preliminary data.</text>
</comment>
<name>A0A9W8I2W3_9FUNG</name>
<proteinExistence type="predicted"/>
<dbReference type="AlphaFoldDB" id="A0A9W8I2W3"/>
<reference evidence="2" key="1">
    <citation type="submission" date="2022-07" db="EMBL/GenBank/DDBJ databases">
        <title>Phylogenomic reconstructions and comparative analyses of Kickxellomycotina fungi.</title>
        <authorList>
            <person name="Reynolds N.K."/>
            <person name="Stajich J.E."/>
            <person name="Barry K."/>
            <person name="Grigoriev I.V."/>
            <person name="Crous P."/>
            <person name="Smith M.E."/>
        </authorList>
    </citation>
    <scope>NUCLEOTIDE SEQUENCE</scope>
    <source>
        <strain evidence="2">NRRL 1566</strain>
    </source>
</reference>
<evidence type="ECO:0000313" key="3">
    <source>
        <dbReference type="Proteomes" id="UP001139887"/>
    </source>
</evidence>
<dbReference type="Proteomes" id="UP001139887">
    <property type="component" value="Unassembled WGS sequence"/>
</dbReference>
<gene>
    <name evidence="2" type="ORF">IWW36_004751</name>
</gene>
<sequence length="336" mass="34799">AVSRNALGIHSDPPAVVSDRKRNSPWLPDSSAKRYRRVISELPSLVASSEHSDNLSELSANLDSSTQCLWPAAFESDAATAINLLPPLLPLAPTPQSLPQNAEFPVYPAAVPHFDPGATDSMHGAYDLGGTTPLDPSVAAFTAATFAAMAGFDSGCVTPALGSSADYIADSTALFSLPTKDSCTTVDAISAFASAVGAAGSESLPQQPDLPTVSSAELYMSPSVLHPWCQPAVSSNTTNSNQLATSLDAVLATNVGSVDAVSEPKAPMATTKLTAADNPKNTHSTANTSLNTSSVDDWLEIINSTTEALKHAPEDGNSGTSFDWHSALSQYLQSIG</sequence>
<accession>A0A9W8I2W3</accession>
<keyword evidence="3" id="KW-1185">Reference proteome</keyword>
<protein>
    <submittedName>
        <fullName evidence="2">Uncharacterized protein</fullName>
    </submittedName>
</protein>